<accession>A0A7X6MAH7</accession>
<feature type="transmembrane region" description="Helical" evidence="1">
    <location>
        <begin position="51"/>
        <end position="69"/>
    </location>
</feature>
<feature type="transmembrane region" description="Helical" evidence="1">
    <location>
        <begin position="124"/>
        <end position="142"/>
    </location>
</feature>
<evidence type="ECO:0000256" key="1">
    <source>
        <dbReference type="SAM" id="Phobius"/>
    </source>
</evidence>
<keyword evidence="1" id="KW-0812">Transmembrane</keyword>
<dbReference type="EMBL" id="JAAXPG010000004">
    <property type="protein sequence ID" value="NKY97217.1"/>
    <property type="molecule type" value="Genomic_DNA"/>
</dbReference>
<evidence type="ECO:0000313" key="2">
    <source>
        <dbReference type="EMBL" id="NKY97217.1"/>
    </source>
</evidence>
<gene>
    <name evidence="2" type="ORF">HGB44_05950</name>
</gene>
<name>A0A7X6MAH7_9ACTN</name>
<feature type="transmembrane region" description="Helical" evidence="1">
    <location>
        <begin position="6"/>
        <end position="30"/>
    </location>
</feature>
<dbReference type="Proteomes" id="UP000553209">
    <property type="component" value="Unassembled WGS sequence"/>
</dbReference>
<organism evidence="2 3">
    <name type="scientific">Nocardiopsis alborubida</name>
    <dbReference type="NCBI Taxonomy" id="146802"/>
    <lineage>
        <taxon>Bacteria</taxon>
        <taxon>Bacillati</taxon>
        <taxon>Actinomycetota</taxon>
        <taxon>Actinomycetes</taxon>
        <taxon>Streptosporangiales</taxon>
        <taxon>Nocardiopsidaceae</taxon>
        <taxon>Nocardiopsis</taxon>
    </lineage>
</organism>
<proteinExistence type="predicted"/>
<protein>
    <submittedName>
        <fullName evidence="2">Uncharacterized protein</fullName>
    </submittedName>
</protein>
<evidence type="ECO:0000313" key="3">
    <source>
        <dbReference type="Proteomes" id="UP000553209"/>
    </source>
</evidence>
<dbReference type="AlphaFoldDB" id="A0A7X6MAH7"/>
<keyword evidence="1" id="KW-0472">Membrane</keyword>
<sequence>MFLFPFSLLALLCLIVSCVVFPISATRSLVRAGRRVEEGKAWSEAVELGPLIHLSAIAFTAAFVVYGRAHLYYAPSLFPEDTCFLRANTQAPPVSHDAFPLSTVCPSAYEPGGVEIVPAWTNPTIAALVAVAAVILAAAYAVHLRRT</sequence>
<reference evidence="2 3" key="1">
    <citation type="submission" date="2020-04" db="EMBL/GenBank/DDBJ databases">
        <title>MicrobeNet Type strains.</title>
        <authorList>
            <person name="Nicholson A.C."/>
        </authorList>
    </citation>
    <scope>NUCLEOTIDE SEQUENCE [LARGE SCALE GENOMIC DNA]</scope>
    <source>
        <strain evidence="2 3">ATCC 23612</strain>
    </source>
</reference>
<keyword evidence="1" id="KW-1133">Transmembrane helix</keyword>
<keyword evidence="3" id="KW-1185">Reference proteome</keyword>
<dbReference type="RefSeq" id="WP_061081771.1">
    <property type="nucleotide sequence ID" value="NZ_JAAXPG010000004.1"/>
</dbReference>
<comment type="caution">
    <text evidence="2">The sequence shown here is derived from an EMBL/GenBank/DDBJ whole genome shotgun (WGS) entry which is preliminary data.</text>
</comment>